<dbReference type="RefSeq" id="WP_166879286.1">
    <property type="nucleotide sequence ID" value="NZ_WHJH01000028.1"/>
</dbReference>
<keyword evidence="3" id="KW-1185">Reference proteome</keyword>
<protein>
    <submittedName>
        <fullName evidence="2">Glycosyltransferase</fullName>
    </submittedName>
</protein>
<dbReference type="Pfam" id="PF13579">
    <property type="entry name" value="Glyco_trans_4_4"/>
    <property type="match status" value="1"/>
</dbReference>
<feature type="domain" description="Glycosyltransferase subfamily 4-like N-terminal" evidence="1">
    <location>
        <begin position="20"/>
        <end position="215"/>
    </location>
</feature>
<dbReference type="EMBL" id="WHJH01000028">
    <property type="protein sequence ID" value="NHZ91361.1"/>
    <property type="molecule type" value="Genomic_DNA"/>
</dbReference>
<comment type="caution">
    <text evidence="2">The sequence shown here is derived from an EMBL/GenBank/DDBJ whole genome shotgun (WGS) entry which is preliminary data.</text>
</comment>
<dbReference type="PANTHER" id="PTHR12526">
    <property type="entry name" value="GLYCOSYLTRANSFERASE"/>
    <property type="match status" value="1"/>
</dbReference>
<evidence type="ECO:0000259" key="1">
    <source>
        <dbReference type="Pfam" id="PF13579"/>
    </source>
</evidence>
<dbReference type="Gene3D" id="3.40.50.2000">
    <property type="entry name" value="Glycogen Phosphorylase B"/>
    <property type="match status" value="2"/>
</dbReference>
<dbReference type="InterPro" id="IPR028098">
    <property type="entry name" value="Glyco_trans_4-like_N"/>
</dbReference>
<dbReference type="Proteomes" id="UP000609726">
    <property type="component" value="Unassembled WGS sequence"/>
</dbReference>
<name>A0ABX0NXE8_9BURK</name>
<sequence>MKKVLVIAYLYPPIFNSGTRRSLEFVNHLPDHGWTPTVLTVDSPDPQHCDPSLLDEVRPGTRIERAPLWTRHMAPRFAAKFASLVDPQRLSGALEWRVRRFWNVPDECASWIPMAVQHAVRLHAQEPFDAIYATGWPWSSFLVAEKVSRRTGVPFVVDYRDLWKPAEVEWDKTSWLQRRLNPGLERRVLRAASGVIATTESFLGLLPQELLPANRFFITNGFNEGDFPPAGSAAAPASERVRIVYTGVWRPGYGPDDLYAAVRLLKQRGTPHLARLDIVVAGYAPGPAREYGIDDIVEERGRVQHAEATALMSGASVLYLPVSKGLYEHASMPGKLFEYLGSGRPILASAQAVSEVAKTLTQVGGARRADPGDVEGLAAILATLCQSGPGAIFSKRIPSELAMYTRASLTGKLALALGAIVRHPRSAA</sequence>
<gene>
    <name evidence="2" type="ORF">F2P45_20430</name>
</gene>
<organism evidence="2 3">
    <name type="scientific">Massilia mucilaginosa</name>
    <dbReference type="NCBI Taxonomy" id="2609282"/>
    <lineage>
        <taxon>Bacteria</taxon>
        <taxon>Pseudomonadati</taxon>
        <taxon>Pseudomonadota</taxon>
        <taxon>Betaproteobacteria</taxon>
        <taxon>Burkholderiales</taxon>
        <taxon>Oxalobacteraceae</taxon>
        <taxon>Telluria group</taxon>
        <taxon>Massilia</taxon>
    </lineage>
</organism>
<dbReference type="Pfam" id="PF13692">
    <property type="entry name" value="Glyco_trans_1_4"/>
    <property type="match status" value="1"/>
</dbReference>
<reference evidence="2 3" key="1">
    <citation type="submission" date="2019-10" db="EMBL/GenBank/DDBJ databases">
        <title>Taxonomy of Antarctic Massilia spp.: description of Massilia rubra sp. nov., Massilia aquatica sp. nov., Massilia mucilaginosa sp. nov., Massilia frigida sp. nov. isolated from streams, lakes and regoliths.</title>
        <authorList>
            <person name="Holochova P."/>
            <person name="Sedlacek I."/>
            <person name="Kralova S."/>
            <person name="Maslanova I."/>
            <person name="Busse H.-J."/>
            <person name="Stankova E."/>
            <person name="Vrbovska V."/>
            <person name="Kovarovic V."/>
            <person name="Bartak M."/>
            <person name="Svec P."/>
            <person name="Pantucek R."/>
        </authorList>
    </citation>
    <scope>NUCLEOTIDE SEQUENCE [LARGE SCALE GENOMIC DNA]</scope>
    <source>
        <strain evidence="2 3">CCM 8733</strain>
    </source>
</reference>
<accession>A0ABX0NXE8</accession>
<evidence type="ECO:0000313" key="2">
    <source>
        <dbReference type="EMBL" id="NHZ91361.1"/>
    </source>
</evidence>
<proteinExistence type="predicted"/>
<dbReference type="SUPFAM" id="SSF53756">
    <property type="entry name" value="UDP-Glycosyltransferase/glycogen phosphorylase"/>
    <property type="match status" value="1"/>
</dbReference>
<evidence type="ECO:0000313" key="3">
    <source>
        <dbReference type="Proteomes" id="UP000609726"/>
    </source>
</evidence>